<evidence type="ECO:0000313" key="7">
    <source>
        <dbReference type="WBParaSite" id="nRc.2.0.1.t12565-RA"/>
    </source>
</evidence>
<dbReference type="SUPFAM" id="SSF49265">
    <property type="entry name" value="Fibronectin type III"/>
    <property type="match status" value="1"/>
</dbReference>
<evidence type="ECO:0000313" key="6">
    <source>
        <dbReference type="Proteomes" id="UP000887565"/>
    </source>
</evidence>
<dbReference type="InterPro" id="IPR003599">
    <property type="entry name" value="Ig_sub"/>
</dbReference>
<keyword evidence="6" id="KW-1185">Reference proteome</keyword>
<keyword evidence="3" id="KW-1015">Disulfide bond</keyword>
<keyword evidence="4" id="KW-0393">Immunoglobulin domain</keyword>
<evidence type="ECO:0000256" key="4">
    <source>
        <dbReference type="ARBA" id="ARBA00023319"/>
    </source>
</evidence>
<dbReference type="PROSITE" id="PS50835">
    <property type="entry name" value="IG_LIKE"/>
    <property type="match status" value="3"/>
</dbReference>
<dbReference type="InterPro" id="IPR013783">
    <property type="entry name" value="Ig-like_fold"/>
</dbReference>
<accession>A0A915IEF6</accession>
<reference evidence="7" key="1">
    <citation type="submission" date="2022-11" db="UniProtKB">
        <authorList>
            <consortium name="WormBaseParasite"/>
        </authorList>
    </citation>
    <scope>IDENTIFICATION</scope>
</reference>
<feature type="domain" description="Ig-like" evidence="5">
    <location>
        <begin position="17"/>
        <end position="102"/>
    </location>
</feature>
<feature type="domain" description="Ig-like" evidence="5">
    <location>
        <begin position="220"/>
        <end position="318"/>
    </location>
</feature>
<protein>
    <submittedName>
        <fullName evidence="7">Ig-like domain-containing protein</fullName>
    </submittedName>
</protein>
<dbReference type="InterPro" id="IPR013098">
    <property type="entry name" value="Ig_I-set"/>
</dbReference>
<dbReference type="InterPro" id="IPR036179">
    <property type="entry name" value="Ig-like_dom_sf"/>
</dbReference>
<dbReference type="PANTHER" id="PTHR12231">
    <property type="entry name" value="CTX-RELATED TYPE I TRANSMEMBRANE PROTEIN"/>
    <property type="match status" value="1"/>
</dbReference>
<keyword evidence="2" id="KW-0677">Repeat</keyword>
<name>A0A915IEF6_ROMCU</name>
<dbReference type="OMA" id="ITHHWIA"/>
<feature type="domain" description="Ig-like" evidence="5">
    <location>
        <begin position="106"/>
        <end position="214"/>
    </location>
</feature>
<dbReference type="InterPro" id="IPR007110">
    <property type="entry name" value="Ig-like_dom"/>
</dbReference>
<organism evidence="6 7">
    <name type="scientific">Romanomermis culicivorax</name>
    <name type="common">Nematode worm</name>
    <dbReference type="NCBI Taxonomy" id="13658"/>
    <lineage>
        <taxon>Eukaryota</taxon>
        <taxon>Metazoa</taxon>
        <taxon>Ecdysozoa</taxon>
        <taxon>Nematoda</taxon>
        <taxon>Enoplea</taxon>
        <taxon>Dorylaimia</taxon>
        <taxon>Mermithida</taxon>
        <taxon>Mermithoidea</taxon>
        <taxon>Mermithidae</taxon>
        <taxon>Romanomermis</taxon>
    </lineage>
</organism>
<dbReference type="CDD" id="cd00096">
    <property type="entry name" value="Ig"/>
    <property type="match status" value="2"/>
</dbReference>
<dbReference type="FunFam" id="2.60.40.10:FF:000032">
    <property type="entry name" value="palladin isoform X1"/>
    <property type="match status" value="1"/>
</dbReference>
<dbReference type="AlphaFoldDB" id="A0A915IEF6"/>
<dbReference type="InterPro" id="IPR036116">
    <property type="entry name" value="FN3_sf"/>
</dbReference>
<dbReference type="InterPro" id="IPR051170">
    <property type="entry name" value="Neural/epithelial_adhesion"/>
</dbReference>
<evidence type="ECO:0000259" key="5">
    <source>
        <dbReference type="PROSITE" id="PS50835"/>
    </source>
</evidence>
<proteinExistence type="predicted"/>
<dbReference type="PANTHER" id="PTHR12231:SF253">
    <property type="entry name" value="DPR-INTERACTING PROTEIN ETA, ISOFORM B-RELATED"/>
    <property type="match status" value="1"/>
</dbReference>
<dbReference type="Pfam" id="PF07679">
    <property type="entry name" value="I-set"/>
    <property type="match status" value="1"/>
</dbReference>
<dbReference type="SUPFAM" id="SSF48726">
    <property type="entry name" value="Immunoglobulin"/>
    <property type="match status" value="3"/>
</dbReference>
<dbReference type="Proteomes" id="UP000887565">
    <property type="component" value="Unplaced"/>
</dbReference>
<evidence type="ECO:0000256" key="3">
    <source>
        <dbReference type="ARBA" id="ARBA00023157"/>
    </source>
</evidence>
<evidence type="ECO:0000256" key="1">
    <source>
        <dbReference type="ARBA" id="ARBA00022729"/>
    </source>
</evidence>
<keyword evidence="1" id="KW-0732">Signal</keyword>
<sequence length="421" mass="47261">MSNVSFCHAFLDWIGDPKSSVSHNLGTTIVIINSTANLTCKAVDPGSPAAVYRWRRPNDADFEQATRSVLTIYEAKLSDSGVYSCLPFNVIDKGEIGSYNLTVYDPATLENRLNLEDTVTENETINYSLTCTARGFPVPNITWYKDGGIVLESDHWAVVNELSSNIICQFREYCAQQIRSTLSWKDNVRWSDKGVFSCGAHNGAGDMEKSSILLRVFHKPVVVNDPSRPFVAADVGKSAEIHCRTTSMPEPTFTWFKNGESLPSTFDYTISSRRQNHSVPDLHESFLSIRRLTESDMGDYLCKATNKFGSGSFIFTIQGRTKPTAPSEFQTLQITHHWIALQWKPGFDGGSDQIFTVEVVYPWNTPVHYIDIPETLRDFRHKRYARIETAAYNILNVTSAAEIYSHSLVHCLIGWSALNKG</sequence>
<dbReference type="InterPro" id="IPR003598">
    <property type="entry name" value="Ig_sub2"/>
</dbReference>
<dbReference type="Gene3D" id="2.60.40.10">
    <property type="entry name" value="Immunoglobulins"/>
    <property type="match status" value="3"/>
</dbReference>
<dbReference type="Pfam" id="PF13927">
    <property type="entry name" value="Ig_3"/>
    <property type="match status" value="2"/>
</dbReference>
<dbReference type="WBParaSite" id="nRc.2.0.1.t12565-RA">
    <property type="protein sequence ID" value="nRc.2.0.1.t12565-RA"/>
    <property type="gene ID" value="nRc.2.0.1.g12565"/>
</dbReference>
<dbReference type="SMART" id="SM00409">
    <property type="entry name" value="IG"/>
    <property type="match status" value="3"/>
</dbReference>
<dbReference type="SMART" id="SM00408">
    <property type="entry name" value="IGc2"/>
    <property type="match status" value="3"/>
</dbReference>
<evidence type="ECO:0000256" key="2">
    <source>
        <dbReference type="ARBA" id="ARBA00022737"/>
    </source>
</evidence>